<dbReference type="EMBL" id="MN740557">
    <property type="protein sequence ID" value="QHU33419.1"/>
    <property type="molecule type" value="Genomic_DNA"/>
</dbReference>
<accession>A0A6C0LRP0</accession>
<sequence>MEQQAIDNHRITVLEERVKALEALIRSRLGATLNTAVETSGLHWIHVGADEVNDDIIEAITSMYIGRNFEGFRDHVQGQFPASVLLLGENGNVSRPAAAIIIKKHPCGNHIKLNIHKHRSLVTSHIAPKYIELLTGDTPHFTEISSGTLEDAIRDSGVNNVTDPNTVTFIAQIGSSRIVLDAADSKCRMHPLANGEPCPVGSYITQSGKRMALYGTPRVI</sequence>
<evidence type="ECO:0000313" key="1">
    <source>
        <dbReference type="EMBL" id="QHU33419.1"/>
    </source>
</evidence>
<reference evidence="1" key="1">
    <citation type="journal article" date="2020" name="Nature">
        <title>Giant virus diversity and host interactions through global metagenomics.</title>
        <authorList>
            <person name="Schulz F."/>
            <person name="Roux S."/>
            <person name="Paez-Espino D."/>
            <person name="Jungbluth S."/>
            <person name="Walsh D.A."/>
            <person name="Denef V.J."/>
            <person name="McMahon K.D."/>
            <person name="Konstantinidis K.T."/>
            <person name="Eloe-Fadrosh E.A."/>
            <person name="Kyrpides N.C."/>
            <person name="Woyke T."/>
        </authorList>
    </citation>
    <scope>NUCLEOTIDE SEQUENCE</scope>
    <source>
        <strain evidence="1">GVMAG-S-1016704-121</strain>
    </source>
</reference>
<proteinExistence type="predicted"/>
<name>A0A6C0LRP0_9ZZZZ</name>
<protein>
    <submittedName>
        <fullName evidence="1">Uncharacterized protein</fullName>
    </submittedName>
</protein>
<organism evidence="1">
    <name type="scientific">viral metagenome</name>
    <dbReference type="NCBI Taxonomy" id="1070528"/>
    <lineage>
        <taxon>unclassified sequences</taxon>
        <taxon>metagenomes</taxon>
        <taxon>organismal metagenomes</taxon>
    </lineage>
</organism>
<dbReference type="AlphaFoldDB" id="A0A6C0LRP0"/>